<reference evidence="1" key="1">
    <citation type="submission" date="2019-09" db="EMBL/GenBank/DDBJ databases">
        <title>Comparative Genomics of Leptospira interrogans Reveals Genome Plasticity - A Common Adaptive Strategy for Survival in Various Hosts.</title>
        <authorList>
            <person name="Ramli S.R."/>
            <person name="Bunk B."/>
            <person name="Goris M."/>
            <person name="Bhuju S."/>
            <person name="Jarek M."/>
            <person name="Sproer C."/>
            <person name="Mustakim S."/>
            <person name="Strommenger B."/>
            <person name="Pessler F."/>
        </authorList>
    </citation>
    <scope>NUCLEOTIDE SEQUENCE</scope>
    <source>
        <strain evidence="1">782</strain>
    </source>
</reference>
<organism evidence="1 2">
    <name type="scientific">Leptospira interrogans serovar Canicola</name>
    <dbReference type="NCBI Taxonomy" id="211880"/>
    <lineage>
        <taxon>Bacteria</taxon>
        <taxon>Pseudomonadati</taxon>
        <taxon>Spirochaetota</taxon>
        <taxon>Spirochaetia</taxon>
        <taxon>Leptospirales</taxon>
        <taxon>Leptospiraceae</taxon>
        <taxon>Leptospira</taxon>
    </lineage>
</organism>
<sequence length="254" mass="29460">MMLLIAITLVLVGLLCFIYVSLNPSTDRERLGFKSNVRKGNYQNESGPNLRRGAEILAASKKTPSWEQIEKQKHLENLFVEGRRIPKKNQVLESSPSESFYEEITEEKSSHSGIEVLEEPTPQKTEQKFQEEEIREVRFEIEGILYLDQNRELPFEKLADKKENLTPDKWKGLKRIGPGKLNEGRDSFYFEALNSSYKYSFSEIEKILFFDEGIVLIPSKTNYPIPLFFTKETSHLKSYLESSSRTFSTSREID</sequence>
<protein>
    <submittedName>
        <fullName evidence="1">Uncharacterized protein</fullName>
    </submittedName>
</protein>
<accession>A0AAP9WBY2</accession>
<name>A0AAP9WBY2_LEPIR</name>
<dbReference type="NCBIfam" id="NF047771">
    <property type="entry name" value="LIC_11490_fam"/>
    <property type="match status" value="1"/>
</dbReference>
<gene>
    <name evidence="1" type="ORF">Lepto782_08960</name>
</gene>
<dbReference type="Proteomes" id="UP000663124">
    <property type="component" value="Chromosome 1"/>
</dbReference>
<evidence type="ECO:0000313" key="2">
    <source>
        <dbReference type="Proteomes" id="UP000663124"/>
    </source>
</evidence>
<evidence type="ECO:0000313" key="1">
    <source>
        <dbReference type="EMBL" id="QOI42380.1"/>
    </source>
</evidence>
<dbReference type="RefSeq" id="WP_000979309.1">
    <property type="nucleotide sequence ID" value="NZ_CP043884.1"/>
</dbReference>
<dbReference type="AlphaFoldDB" id="A0AAP9WBY2"/>
<dbReference type="EMBL" id="CP043884">
    <property type="protein sequence ID" value="QOI42380.1"/>
    <property type="molecule type" value="Genomic_DNA"/>
</dbReference>
<proteinExistence type="predicted"/>